<keyword evidence="14" id="KW-1185">Reference proteome</keyword>
<feature type="active site" description="Charge relay system; for autoendoproteolytic cleavage activity" evidence="12">
    <location>
        <position position="145"/>
    </location>
</feature>
<dbReference type="HAMAP" id="MF_00662">
    <property type="entry name" value="PS_decarb_PSD_B_type1"/>
    <property type="match status" value="1"/>
</dbReference>
<comment type="PTM">
    <text evidence="12">Is synthesized initially as an inactive proenzyme. Formation of the active enzyme involves a self-maturation process in which the active site pyruvoyl group is generated from an internal serine residue via an autocatalytic post-translational modification. Two non-identical subunits are generated from the proenzyme in this reaction, and the pyruvate is formed at the N-terminus of the alpha chain, which is derived from the carboxyl end of the proenzyme. The autoendoproteolytic cleavage occurs by a canonical serine protease mechanism, in which the side chain hydroxyl group of the serine supplies its oxygen atom to form the C-terminus of the beta chain, while the remainder of the serine residue undergoes an oxidative deamination to produce ammonia and the pyruvoyl prosthetic group on the alpha chain. During this reaction, the Ser that is part of the protease active site of the proenzyme becomes the pyruvoyl prosthetic group, which constitutes an essential element of the active site of the mature decarboxylase.</text>
</comment>
<keyword evidence="5 12" id="KW-0443">Lipid metabolism</keyword>
<accession>A0ABU9GDT1</accession>
<dbReference type="RefSeq" id="WP_341542254.1">
    <property type="nucleotide sequence ID" value="NZ_JBAKAP010000006.1"/>
</dbReference>
<evidence type="ECO:0000256" key="11">
    <source>
        <dbReference type="ARBA" id="ARBA00023317"/>
    </source>
</evidence>
<comment type="pathway">
    <text evidence="12">Phospholipid metabolism; phosphatidylethanolamine biosynthesis; phosphatidylethanolamine from CDP-diacylglycerol: step 2/2.</text>
</comment>
<gene>
    <name evidence="13" type="primary">asd</name>
    <name evidence="12" type="synonym">psd</name>
    <name evidence="13" type="ORF">V6243_07295</name>
</gene>
<dbReference type="PANTHER" id="PTHR10067">
    <property type="entry name" value="PHOSPHATIDYLSERINE DECARBOXYLASE"/>
    <property type="match status" value="1"/>
</dbReference>
<comment type="function">
    <text evidence="12">Catalyzes the formation of phosphatidylethanolamine (PtdEtn) from phosphatidylserine (PtdSer).</text>
</comment>
<dbReference type="EC" id="4.1.1.65" evidence="12"/>
<comment type="caution">
    <text evidence="13">The sequence shown here is derived from an EMBL/GenBank/DDBJ whole genome shotgun (WGS) entry which is preliminary data.</text>
</comment>
<evidence type="ECO:0000256" key="9">
    <source>
        <dbReference type="ARBA" id="ARBA00023239"/>
    </source>
</evidence>
<dbReference type="Pfam" id="PF02666">
    <property type="entry name" value="PS_Dcarbxylase"/>
    <property type="match status" value="1"/>
</dbReference>
<evidence type="ECO:0000256" key="7">
    <source>
        <dbReference type="ARBA" id="ARBA00023145"/>
    </source>
</evidence>
<comment type="cofactor">
    <cofactor evidence="12">
        <name>pyruvate</name>
        <dbReference type="ChEBI" id="CHEBI:15361"/>
    </cofactor>
    <text evidence="12">Binds 1 pyruvoyl group covalently per subunit.</text>
</comment>
<keyword evidence="4 12" id="KW-0210">Decarboxylase</keyword>
<comment type="pathway">
    <text evidence="1">Lipid metabolism.</text>
</comment>
<feature type="active site" description="Charge relay system; for autoendoproteolytic cleavage activity" evidence="12">
    <location>
        <position position="88"/>
    </location>
</feature>
<reference evidence="13 14" key="1">
    <citation type="submission" date="2024-02" db="EMBL/GenBank/DDBJ databases">
        <title>Bacteria isolated from the canopy kelp, Nereocystis luetkeana.</title>
        <authorList>
            <person name="Pfister C.A."/>
            <person name="Younker I.T."/>
            <person name="Light S.H."/>
        </authorList>
    </citation>
    <scope>NUCLEOTIDE SEQUENCE [LARGE SCALE GENOMIC DNA]</scope>
    <source>
        <strain evidence="13 14">TI.5.07</strain>
    </source>
</reference>
<dbReference type="InterPro" id="IPR033177">
    <property type="entry name" value="PSD-B"/>
</dbReference>
<keyword evidence="11 12" id="KW-0670">Pyruvate</keyword>
<evidence type="ECO:0000256" key="6">
    <source>
        <dbReference type="ARBA" id="ARBA00023136"/>
    </source>
</evidence>
<keyword evidence="2 12" id="KW-1003">Cell membrane</keyword>
<feature type="modified residue" description="Pyruvic acid (Ser); by autocatalysis" evidence="12">
    <location>
        <position position="246"/>
    </location>
</feature>
<feature type="site" description="Cleavage (non-hydrolytic); by autocatalysis" evidence="12">
    <location>
        <begin position="245"/>
        <end position="246"/>
    </location>
</feature>
<comment type="similarity">
    <text evidence="12">Belongs to the phosphatidylserine decarboxylase family. PSD-B subfamily. Prokaryotic type I sub-subfamily.</text>
</comment>
<evidence type="ECO:0000313" key="14">
    <source>
        <dbReference type="Proteomes" id="UP001378242"/>
    </source>
</evidence>
<dbReference type="NCBIfam" id="TIGR00163">
    <property type="entry name" value="PS_decarb"/>
    <property type="match status" value="1"/>
</dbReference>
<evidence type="ECO:0000256" key="8">
    <source>
        <dbReference type="ARBA" id="ARBA00023209"/>
    </source>
</evidence>
<evidence type="ECO:0000313" key="13">
    <source>
        <dbReference type="EMBL" id="MEL0616636.1"/>
    </source>
</evidence>
<feature type="active site" description="Charge relay system; for autoendoproteolytic cleavage activity" evidence="12">
    <location>
        <position position="246"/>
    </location>
</feature>
<protein>
    <recommendedName>
        <fullName evidence="12">Phosphatidylserine decarboxylase proenzyme</fullName>
        <ecNumber evidence="12">4.1.1.65</ecNumber>
    </recommendedName>
    <component>
        <recommendedName>
            <fullName evidence="12">Phosphatidylserine decarboxylase alpha chain</fullName>
        </recommendedName>
    </component>
    <component>
        <recommendedName>
            <fullName evidence="12">Phosphatidylserine decarboxylase beta chain</fullName>
        </recommendedName>
    </component>
</protein>
<dbReference type="InterPro" id="IPR003817">
    <property type="entry name" value="PS_Dcarbxylase"/>
</dbReference>
<comment type="subunit">
    <text evidence="12">Heterodimer of a large membrane-associated beta subunit and a small pyruvoyl-containing alpha subunit.</text>
</comment>
<proteinExistence type="inferred from homology"/>
<dbReference type="GO" id="GO:0004609">
    <property type="term" value="F:phosphatidylserine decarboxylase activity"/>
    <property type="evidence" value="ECO:0007669"/>
    <property type="project" value="UniProtKB-EC"/>
</dbReference>
<feature type="chain" id="PRO_5044932864" description="Phosphatidylserine decarboxylase beta chain" evidence="12">
    <location>
        <begin position="1"/>
        <end position="245"/>
    </location>
</feature>
<dbReference type="Proteomes" id="UP001378242">
    <property type="component" value="Unassembled WGS sequence"/>
</dbReference>
<keyword evidence="8 12" id="KW-0594">Phospholipid biosynthesis</keyword>
<evidence type="ECO:0000256" key="1">
    <source>
        <dbReference type="ARBA" id="ARBA00005189"/>
    </source>
</evidence>
<evidence type="ECO:0000256" key="3">
    <source>
        <dbReference type="ARBA" id="ARBA00022516"/>
    </source>
</evidence>
<keyword evidence="10 12" id="KW-1208">Phospholipid metabolism</keyword>
<evidence type="ECO:0000256" key="12">
    <source>
        <dbReference type="HAMAP-Rule" id="MF_00662"/>
    </source>
</evidence>
<comment type="catalytic activity">
    <reaction evidence="12">
        <text>a 1,2-diacyl-sn-glycero-3-phospho-L-serine + H(+) = a 1,2-diacyl-sn-glycero-3-phosphoethanolamine + CO2</text>
        <dbReference type="Rhea" id="RHEA:20828"/>
        <dbReference type="ChEBI" id="CHEBI:15378"/>
        <dbReference type="ChEBI" id="CHEBI:16526"/>
        <dbReference type="ChEBI" id="CHEBI:57262"/>
        <dbReference type="ChEBI" id="CHEBI:64612"/>
        <dbReference type="EC" id="4.1.1.65"/>
    </reaction>
</comment>
<keyword evidence="6 12" id="KW-0472">Membrane</keyword>
<feature type="chain" id="PRO_5044932863" description="Phosphatidylserine decarboxylase alpha chain" evidence="12">
    <location>
        <begin position="246"/>
        <end position="302"/>
    </location>
</feature>
<dbReference type="EMBL" id="JBAKAP010000006">
    <property type="protein sequence ID" value="MEL0616636.1"/>
    <property type="molecule type" value="Genomic_DNA"/>
</dbReference>
<dbReference type="InterPro" id="IPR033178">
    <property type="entry name" value="PSD_type1_pro"/>
</dbReference>
<keyword evidence="3 12" id="KW-0444">Lipid biosynthesis</keyword>
<dbReference type="PANTHER" id="PTHR10067:SF6">
    <property type="entry name" value="PHOSPHATIDYLSERINE DECARBOXYLASE PROENZYME, MITOCHONDRIAL"/>
    <property type="match status" value="1"/>
</dbReference>
<name>A0ABU9GDT1_COBMA</name>
<feature type="active site" description="Schiff-base intermediate with substrate; via pyruvic acid; for decarboxylase activity" evidence="12">
    <location>
        <position position="246"/>
    </location>
</feature>
<evidence type="ECO:0000256" key="10">
    <source>
        <dbReference type="ARBA" id="ARBA00023264"/>
    </source>
</evidence>
<evidence type="ECO:0000256" key="4">
    <source>
        <dbReference type="ARBA" id="ARBA00022793"/>
    </source>
</evidence>
<sequence length="302" mass="33268">MDRAKLFSLSQYPLPQHLISRLIGRIAACENPWVKNTFIERFIKAYDVNMNEAHEENPRAYACFNDFFTRALKQEARPIEEGLVSPADGVLSQFGAISHGTLVQAKGQAFSLTQLLGGSEERAAPFRNGRFATVYLSPKDYHRVHMPLAGRLVEMAYVPGRLFSVNEATATHVPGLFARNERLVCIFETEHGPMAMVLVGAMIVAAIKTVWSGQVTPLSGDVETTRFDQLIELARGAEMGRFQLGSTVVMCFPDSVEFDDTLMPGQKVSMGQSLGMRPASCESQVVDESALGNEETFAPDSE</sequence>
<comment type="subcellular location">
    <subcellularLocation>
        <location evidence="12">Cell membrane</location>
        <topology evidence="12">Peripheral membrane protein</topology>
    </subcellularLocation>
</comment>
<evidence type="ECO:0000256" key="2">
    <source>
        <dbReference type="ARBA" id="ARBA00022475"/>
    </source>
</evidence>
<organism evidence="13 14">
    <name type="scientific">Cobetia marina</name>
    <name type="common">Deleya marina</name>
    <dbReference type="NCBI Taxonomy" id="28258"/>
    <lineage>
        <taxon>Bacteria</taxon>
        <taxon>Pseudomonadati</taxon>
        <taxon>Pseudomonadota</taxon>
        <taxon>Gammaproteobacteria</taxon>
        <taxon>Oceanospirillales</taxon>
        <taxon>Halomonadaceae</taxon>
        <taxon>Cobetia</taxon>
    </lineage>
</organism>
<keyword evidence="7 12" id="KW-0865">Zymogen</keyword>
<keyword evidence="9 12" id="KW-0456">Lyase</keyword>
<evidence type="ECO:0000256" key="5">
    <source>
        <dbReference type="ARBA" id="ARBA00023098"/>
    </source>
</evidence>